<dbReference type="InterPro" id="IPR051050">
    <property type="entry name" value="Lipid_II_flippase_MurJ/MviN"/>
</dbReference>
<sequence length="314" mass="33581">HPAVRRILILYAPIVVGLLVNQAAIWISYNLAILTGDNSVTYITYATTLYQFPLGLVVTALSIATLPTLSQIVSAYHAVKQTDTAAAAAHVQEFKQTLAGGLRLIIALILPATAGLFALAPAIIGLLLEHGQFTPQDTAVTAIALRVYLAGLPFAAIDMMLVFASYARKDTWRPAVVGVISIVIYTITAVLLLEPFGLYSLMVADAVKHFTHAMMMLWLLKRHLGGLRGFAIGQTTWKAVVASILTGLVAYGVGETAVALIPFSGFLGKFLIVALAGGAGLLTFLALVQLLSISEVQALQRTVTARLRRQKPHK</sequence>
<protein>
    <recommendedName>
        <fullName evidence="10">Proposed peptidoglycan lipid II flippase MurJ</fullName>
    </recommendedName>
</protein>
<dbReference type="GO" id="GO:0034204">
    <property type="term" value="P:lipid translocation"/>
    <property type="evidence" value="ECO:0007669"/>
    <property type="project" value="TreeGrafter"/>
</dbReference>
<feature type="transmembrane region" description="Helical" evidence="8">
    <location>
        <begin position="270"/>
        <end position="291"/>
    </location>
</feature>
<dbReference type="GO" id="GO:0015648">
    <property type="term" value="F:lipid-linked peptidoglycan transporter activity"/>
    <property type="evidence" value="ECO:0007669"/>
    <property type="project" value="TreeGrafter"/>
</dbReference>
<evidence type="ECO:0000256" key="8">
    <source>
        <dbReference type="SAM" id="Phobius"/>
    </source>
</evidence>
<accession>A0A3B0UQV0</accession>
<keyword evidence="2" id="KW-1003">Cell membrane</keyword>
<feature type="transmembrane region" description="Helical" evidence="8">
    <location>
        <begin position="7"/>
        <end position="29"/>
    </location>
</feature>
<dbReference type="GO" id="GO:0008360">
    <property type="term" value="P:regulation of cell shape"/>
    <property type="evidence" value="ECO:0007669"/>
    <property type="project" value="UniProtKB-KW"/>
</dbReference>
<dbReference type="GO" id="GO:0009252">
    <property type="term" value="P:peptidoglycan biosynthetic process"/>
    <property type="evidence" value="ECO:0007669"/>
    <property type="project" value="UniProtKB-KW"/>
</dbReference>
<dbReference type="PRINTS" id="PR01806">
    <property type="entry name" value="VIRFACTRMVIN"/>
</dbReference>
<evidence type="ECO:0000256" key="1">
    <source>
        <dbReference type="ARBA" id="ARBA00004651"/>
    </source>
</evidence>
<evidence type="ECO:0000313" key="9">
    <source>
        <dbReference type="EMBL" id="VAW31510.1"/>
    </source>
</evidence>
<evidence type="ECO:0000256" key="3">
    <source>
        <dbReference type="ARBA" id="ARBA00022692"/>
    </source>
</evidence>
<dbReference type="PANTHER" id="PTHR47019:SF1">
    <property type="entry name" value="LIPID II FLIPPASE MURJ"/>
    <property type="match status" value="1"/>
</dbReference>
<evidence type="ECO:0000256" key="5">
    <source>
        <dbReference type="ARBA" id="ARBA00022984"/>
    </source>
</evidence>
<feature type="transmembrane region" description="Helical" evidence="8">
    <location>
        <begin position="140"/>
        <end position="163"/>
    </location>
</feature>
<keyword evidence="3 8" id="KW-0812">Transmembrane</keyword>
<dbReference type="AlphaFoldDB" id="A0A3B0UQV0"/>
<dbReference type="EMBL" id="UOEU01000237">
    <property type="protein sequence ID" value="VAW31510.1"/>
    <property type="molecule type" value="Genomic_DNA"/>
</dbReference>
<keyword evidence="4" id="KW-0133">Cell shape</keyword>
<keyword evidence="7 8" id="KW-0472">Membrane</keyword>
<feature type="transmembrane region" description="Helical" evidence="8">
    <location>
        <begin position="49"/>
        <end position="69"/>
    </location>
</feature>
<proteinExistence type="predicted"/>
<evidence type="ECO:0000256" key="6">
    <source>
        <dbReference type="ARBA" id="ARBA00022989"/>
    </source>
</evidence>
<comment type="subcellular location">
    <subcellularLocation>
        <location evidence="1">Cell membrane</location>
        <topology evidence="1">Multi-pass membrane protein</topology>
    </subcellularLocation>
</comment>
<organism evidence="9">
    <name type="scientific">hydrothermal vent metagenome</name>
    <dbReference type="NCBI Taxonomy" id="652676"/>
    <lineage>
        <taxon>unclassified sequences</taxon>
        <taxon>metagenomes</taxon>
        <taxon>ecological metagenomes</taxon>
    </lineage>
</organism>
<reference evidence="9" key="1">
    <citation type="submission" date="2018-06" db="EMBL/GenBank/DDBJ databases">
        <authorList>
            <person name="Zhirakovskaya E."/>
        </authorList>
    </citation>
    <scope>NUCLEOTIDE SEQUENCE</scope>
</reference>
<feature type="transmembrane region" description="Helical" evidence="8">
    <location>
        <begin position="104"/>
        <end position="128"/>
    </location>
</feature>
<feature type="non-terminal residue" evidence="9">
    <location>
        <position position="1"/>
    </location>
</feature>
<dbReference type="GO" id="GO:0005886">
    <property type="term" value="C:plasma membrane"/>
    <property type="evidence" value="ECO:0007669"/>
    <property type="project" value="UniProtKB-SubCell"/>
</dbReference>
<feature type="transmembrane region" description="Helical" evidence="8">
    <location>
        <begin position="240"/>
        <end position="264"/>
    </location>
</feature>
<keyword evidence="5" id="KW-0573">Peptidoglycan synthesis</keyword>
<gene>
    <name evidence="9" type="ORF">MNBD_CHLOROFLEXI01-3261</name>
</gene>
<dbReference type="PANTHER" id="PTHR47019">
    <property type="entry name" value="LIPID II FLIPPASE MURJ"/>
    <property type="match status" value="1"/>
</dbReference>
<dbReference type="Pfam" id="PF03023">
    <property type="entry name" value="MurJ"/>
    <property type="match status" value="1"/>
</dbReference>
<evidence type="ECO:0000256" key="2">
    <source>
        <dbReference type="ARBA" id="ARBA00022475"/>
    </source>
</evidence>
<name>A0A3B0UQV0_9ZZZZ</name>
<evidence type="ECO:0000256" key="7">
    <source>
        <dbReference type="ARBA" id="ARBA00023136"/>
    </source>
</evidence>
<evidence type="ECO:0008006" key="10">
    <source>
        <dbReference type="Google" id="ProtNLM"/>
    </source>
</evidence>
<keyword evidence="6 8" id="KW-1133">Transmembrane helix</keyword>
<dbReference type="InterPro" id="IPR004268">
    <property type="entry name" value="MurJ"/>
</dbReference>
<evidence type="ECO:0000256" key="4">
    <source>
        <dbReference type="ARBA" id="ARBA00022960"/>
    </source>
</evidence>
<feature type="transmembrane region" description="Helical" evidence="8">
    <location>
        <begin position="175"/>
        <end position="193"/>
    </location>
</feature>